<dbReference type="SUPFAM" id="SSF53756">
    <property type="entry name" value="UDP-Glycosyltransferase/glycogen phosphorylase"/>
    <property type="match status" value="1"/>
</dbReference>
<keyword evidence="2" id="KW-0808">Transferase</keyword>
<dbReference type="RefSeq" id="WP_167229580.1">
    <property type="nucleotide sequence ID" value="NZ_JAAQPH010000025.1"/>
</dbReference>
<reference evidence="2" key="1">
    <citation type="submission" date="2020-03" db="EMBL/GenBank/DDBJ databases">
        <title>Genome of Pelagibius litoralis DSM 21314T.</title>
        <authorList>
            <person name="Wang G."/>
        </authorList>
    </citation>
    <scope>NUCLEOTIDE SEQUENCE</scope>
    <source>
        <strain evidence="2">DSM 21314</strain>
    </source>
</reference>
<name>A0A967F1X8_9PROT</name>
<dbReference type="Proteomes" id="UP000761264">
    <property type="component" value="Unassembled WGS sequence"/>
</dbReference>
<accession>A0A967F1X8</accession>
<organism evidence="2 3">
    <name type="scientific">Pelagibius litoralis</name>
    <dbReference type="NCBI Taxonomy" id="374515"/>
    <lineage>
        <taxon>Bacteria</taxon>
        <taxon>Pseudomonadati</taxon>
        <taxon>Pseudomonadota</taxon>
        <taxon>Alphaproteobacteria</taxon>
        <taxon>Rhodospirillales</taxon>
        <taxon>Rhodovibrionaceae</taxon>
        <taxon>Pelagibius</taxon>
    </lineage>
</organism>
<dbReference type="Gene3D" id="3.40.50.2000">
    <property type="entry name" value="Glycogen Phosphorylase B"/>
    <property type="match status" value="1"/>
</dbReference>
<dbReference type="PANTHER" id="PTHR21015:SF28">
    <property type="entry name" value="SLL1722 PROTEIN"/>
    <property type="match status" value="1"/>
</dbReference>
<dbReference type="Pfam" id="PF04101">
    <property type="entry name" value="Glyco_tran_28_C"/>
    <property type="match status" value="1"/>
</dbReference>
<evidence type="ECO:0000313" key="2">
    <source>
        <dbReference type="EMBL" id="NIA71666.1"/>
    </source>
</evidence>
<keyword evidence="3" id="KW-1185">Reference proteome</keyword>
<gene>
    <name evidence="2" type="ORF">HBA54_24030</name>
</gene>
<dbReference type="EMBL" id="JAAQPH010000025">
    <property type="protein sequence ID" value="NIA71666.1"/>
    <property type="molecule type" value="Genomic_DNA"/>
</dbReference>
<dbReference type="PANTHER" id="PTHR21015">
    <property type="entry name" value="UDP-N-ACETYLGLUCOSAMINE--N-ACETYLMURAMYL-(PENTAPEPTIDE) PYROPHOSPHORYL-UNDECAPRENOL N-ACETYLGLUCOSAMINE TRANSFERASE 1"/>
    <property type="match status" value="1"/>
</dbReference>
<comment type="caution">
    <text evidence="2">The sequence shown here is derived from an EMBL/GenBank/DDBJ whole genome shotgun (WGS) entry which is preliminary data.</text>
</comment>
<dbReference type="AlphaFoldDB" id="A0A967F1X8"/>
<dbReference type="InterPro" id="IPR007235">
    <property type="entry name" value="Glyco_trans_28_C"/>
</dbReference>
<sequence>MTTDRGSKGAPGNYGCDVLFYVQHLLGIGHIRRAAVLARAFQKAGLKVVFVTGGLPIGDLGFEEVQGLAPIEVVQLPPARAQDETFAVLVDENDRPVDDAWMANRRETLLAVHERCRPRVVMIELYPFGRRKMRFELEPLIAAARESGALIACSLRDIVNRPEKADKAAWMLETFRRGFDLLYVHGDPAFFQLETSFPEAAALSERLYYTGYVTEAGQRLPPPQPDDTGAEDLKAGKGEAIVSVGGGAVGRHLVEAALAARALSPLAEIPWRVLIGPNMPEVDFQKIVAAAPAGIAVERARSDFALLLTRARLSISQGGYNTLMEVLAAGLPGVVVPFAGGTETEQTLRAGRLADQGYLTVVDEANLSGASLAAGIARALETRPLATAKPFRMDGADETARHLIAQLAARDQPQELDA</sequence>
<protein>
    <submittedName>
        <fullName evidence="2">Glycosyl transferase family 28</fullName>
    </submittedName>
</protein>
<proteinExistence type="predicted"/>
<dbReference type="GO" id="GO:0016758">
    <property type="term" value="F:hexosyltransferase activity"/>
    <property type="evidence" value="ECO:0007669"/>
    <property type="project" value="InterPro"/>
</dbReference>
<evidence type="ECO:0000313" key="3">
    <source>
        <dbReference type="Proteomes" id="UP000761264"/>
    </source>
</evidence>
<evidence type="ECO:0000259" key="1">
    <source>
        <dbReference type="Pfam" id="PF04101"/>
    </source>
</evidence>
<feature type="domain" description="Glycosyl transferase family 28 C-terminal" evidence="1">
    <location>
        <begin position="242"/>
        <end position="384"/>
    </location>
</feature>